<gene>
    <name evidence="1" type="ORF">Tcan_01006</name>
</gene>
<reference evidence="1 2" key="1">
    <citation type="submission" date="2014-11" db="EMBL/GenBank/DDBJ databases">
        <title>Genetic blueprint of the zoonotic pathogen Toxocara canis.</title>
        <authorList>
            <person name="Zhu X.-Q."/>
            <person name="Korhonen P.K."/>
            <person name="Cai H."/>
            <person name="Young N.D."/>
            <person name="Nejsum P."/>
            <person name="von Samson-Himmelstjerna G."/>
            <person name="Boag P.R."/>
            <person name="Tan P."/>
            <person name="Li Q."/>
            <person name="Min J."/>
            <person name="Yang Y."/>
            <person name="Wang X."/>
            <person name="Fang X."/>
            <person name="Hall R.S."/>
            <person name="Hofmann A."/>
            <person name="Sternberg P.W."/>
            <person name="Jex A.R."/>
            <person name="Gasser R.B."/>
        </authorList>
    </citation>
    <scope>NUCLEOTIDE SEQUENCE [LARGE SCALE GENOMIC DNA]</scope>
    <source>
        <strain evidence="1">PN_DK_2014</strain>
    </source>
</reference>
<feature type="non-terminal residue" evidence="1">
    <location>
        <position position="1"/>
    </location>
</feature>
<feature type="non-terminal residue" evidence="1">
    <location>
        <position position="173"/>
    </location>
</feature>
<protein>
    <submittedName>
        <fullName evidence="1">Uncharacterized protein</fullName>
    </submittedName>
</protein>
<comment type="caution">
    <text evidence="1">The sequence shown here is derived from an EMBL/GenBank/DDBJ whole genome shotgun (WGS) entry which is preliminary data.</text>
</comment>
<proteinExistence type="predicted"/>
<dbReference type="Proteomes" id="UP000031036">
    <property type="component" value="Unassembled WGS sequence"/>
</dbReference>
<evidence type="ECO:0000313" key="1">
    <source>
        <dbReference type="EMBL" id="KHN78485.1"/>
    </source>
</evidence>
<dbReference type="AlphaFoldDB" id="A0A0B2VBW6"/>
<sequence length="173" mass="19807">WSSGRLFGVVGCDCACEQPVLWICVGFVSITCTISVKCAAGCNVNCASLKVVSTPLEQKQKFGRDDFDENVFCYDNLRGEYGRKFGFPRGIHFDKIEEVPQFIEPKTRTITLMLVGRHVQRYEHGEQVHETFHRCVKHRYIGANLERLSQPNLPYLLGSCKWKQFSQAYYSVV</sequence>
<name>A0A0B2VBW6_TOXCA</name>
<organism evidence="1 2">
    <name type="scientific">Toxocara canis</name>
    <name type="common">Canine roundworm</name>
    <dbReference type="NCBI Taxonomy" id="6265"/>
    <lineage>
        <taxon>Eukaryota</taxon>
        <taxon>Metazoa</taxon>
        <taxon>Ecdysozoa</taxon>
        <taxon>Nematoda</taxon>
        <taxon>Chromadorea</taxon>
        <taxon>Rhabditida</taxon>
        <taxon>Spirurina</taxon>
        <taxon>Ascaridomorpha</taxon>
        <taxon>Ascaridoidea</taxon>
        <taxon>Toxocaridae</taxon>
        <taxon>Toxocara</taxon>
    </lineage>
</organism>
<keyword evidence="2" id="KW-1185">Reference proteome</keyword>
<evidence type="ECO:0000313" key="2">
    <source>
        <dbReference type="Proteomes" id="UP000031036"/>
    </source>
</evidence>
<accession>A0A0B2VBW6</accession>
<dbReference type="EMBL" id="JPKZ01002089">
    <property type="protein sequence ID" value="KHN78485.1"/>
    <property type="molecule type" value="Genomic_DNA"/>
</dbReference>